<organism evidence="1 2">
    <name type="scientific">Caerostris darwini</name>
    <dbReference type="NCBI Taxonomy" id="1538125"/>
    <lineage>
        <taxon>Eukaryota</taxon>
        <taxon>Metazoa</taxon>
        <taxon>Ecdysozoa</taxon>
        <taxon>Arthropoda</taxon>
        <taxon>Chelicerata</taxon>
        <taxon>Arachnida</taxon>
        <taxon>Araneae</taxon>
        <taxon>Araneomorphae</taxon>
        <taxon>Entelegynae</taxon>
        <taxon>Araneoidea</taxon>
        <taxon>Araneidae</taxon>
        <taxon>Caerostris</taxon>
    </lineage>
</organism>
<gene>
    <name evidence="1" type="ORF">CDAR_60981</name>
</gene>
<dbReference type="AlphaFoldDB" id="A0AAV4RWR3"/>
<reference evidence="1 2" key="1">
    <citation type="submission" date="2021-06" db="EMBL/GenBank/DDBJ databases">
        <title>Caerostris darwini draft genome.</title>
        <authorList>
            <person name="Kono N."/>
            <person name="Arakawa K."/>
        </authorList>
    </citation>
    <scope>NUCLEOTIDE SEQUENCE [LARGE SCALE GENOMIC DNA]</scope>
</reference>
<dbReference type="Proteomes" id="UP001054837">
    <property type="component" value="Unassembled WGS sequence"/>
</dbReference>
<accession>A0AAV4RWR3</accession>
<sequence length="122" mass="14357">MDSRKRQQSPRDEVGFIFRTHARKFSVRKHSDIRKQENAFSRNAFGCLPPRAGPVPRIFILKHFLEQWRPSIVVVTRTDQTLYNGDGLHRFYSSGNSEMNSVFTVVYRMFLKIRNPRVVCLL</sequence>
<comment type="caution">
    <text evidence="1">The sequence shown here is derived from an EMBL/GenBank/DDBJ whole genome shotgun (WGS) entry which is preliminary data.</text>
</comment>
<proteinExistence type="predicted"/>
<evidence type="ECO:0000313" key="2">
    <source>
        <dbReference type="Proteomes" id="UP001054837"/>
    </source>
</evidence>
<keyword evidence="2" id="KW-1185">Reference proteome</keyword>
<evidence type="ECO:0000313" key="1">
    <source>
        <dbReference type="EMBL" id="GIY25351.1"/>
    </source>
</evidence>
<dbReference type="EMBL" id="BPLQ01006798">
    <property type="protein sequence ID" value="GIY25351.1"/>
    <property type="molecule type" value="Genomic_DNA"/>
</dbReference>
<protein>
    <submittedName>
        <fullName evidence="1">Uncharacterized protein</fullName>
    </submittedName>
</protein>
<name>A0AAV4RWR3_9ARAC</name>